<keyword evidence="3" id="KW-1185">Reference proteome</keyword>
<protein>
    <submittedName>
        <fullName evidence="2">Uncharacterized protein</fullName>
    </submittedName>
</protein>
<dbReference type="Gene3D" id="3.80.10.10">
    <property type="entry name" value="Ribonuclease Inhibitor"/>
    <property type="match status" value="2"/>
</dbReference>
<dbReference type="PANTHER" id="PTHR36766">
    <property type="entry name" value="PLANT BROAD-SPECTRUM MILDEW RESISTANCE PROTEIN RPW8"/>
    <property type="match status" value="1"/>
</dbReference>
<organism evidence="2 3">
    <name type="scientific">Beta vulgaris subsp. vulgaris</name>
    <name type="common">Beet</name>
    <dbReference type="NCBI Taxonomy" id="3555"/>
    <lineage>
        <taxon>Eukaryota</taxon>
        <taxon>Viridiplantae</taxon>
        <taxon>Streptophyta</taxon>
        <taxon>Embryophyta</taxon>
        <taxon>Tracheophyta</taxon>
        <taxon>Spermatophyta</taxon>
        <taxon>Magnoliopsida</taxon>
        <taxon>eudicotyledons</taxon>
        <taxon>Gunneridae</taxon>
        <taxon>Pentapetalae</taxon>
        <taxon>Caryophyllales</taxon>
        <taxon>Chenopodiaceae</taxon>
        <taxon>Betoideae</taxon>
        <taxon>Beta</taxon>
    </lineage>
</organism>
<dbReference type="Proteomes" id="UP000035740">
    <property type="component" value="Unassembled WGS sequence"/>
</dbReference>
<dbReference type="GO" id="GO:0006952">
    <property type="term" value="P:defense response"/>
    <property type="evidence" value="ECO:0007669"/>
    <property type="project" value="UniProtKB-KW"/>
</dbReference>
<gene>
    <name evidence="2" type="ORF">BVRB_5g125460</name>
</gene>
<evidence type="ECO:0000313" key="3">
    <source>
        <dbReference type="Proteomes" id="UP000035740"/>
    </source>
</evidence>
<name>A0A0J8E3A9_BETVV</name>
<dbReference type="OMA" id="LDINICE"/>
<dbReference type="InterPro" id="IPR032675">
    <property type="entry name" value="LRR_dom_sf"/>
</dbReference>
<evidence type="ECO:0000256" key="1">
    <source>
        <dbReference type="ARBA" id="ARBA00022821"/>
    </source>
</evidence>
<dbReference type="Gramene" id="KMS97575">
    <property type="protein sequence ID" value="KMS97575"/>
    <property type="gene ID" value="BVRB_5g125460"/>
</dbReference>
<sequence length="265" mass="30127">MHDLFHDLATDLVGEEIAVVTSNHLNVSDMCRHLVWGYEGGCEQLQELPRDIDQLLSLRYLSVTVNQVSLASTKFNGLSFLGRLELYSCEELTTLWNGFSFQFHTTLVELHIVNCQKLICLPDSKKNLLVLVTLIIRDCQELDLERGDNLCGLQSLRTLEITGVPKLERLPNGIHSAASSLQYLWIEGCAGLTMLPNRLQHFNSLRRILLFSCINIVALLEGFSQLHCLQKLQIKNCPHLSKRCARHTGEDYPHISRVPEVYLYV</sequence>
<dbReference type="OrthoDB" id="2018467at2759"/>
<reference evidence="2 3" key="1">
    <citation type="journal article" date="2014" name="Nature">
        <title>The genome of the recently domesticated crop plant sugar beet (Beta vulgaris).</title>
        <authorList>
            <person name="Dohm J.C."/>
            <person name="Minoche A.E."/>
            <person name="Holtgrawe D."/>
            <person name="Capella-Gutierrez S."/>
            <person name="Zakrzewski F."/>
            <person name="Tafer H."/>
            <person name="Rupp O."/>
            <person name="Sorensen T.R."/>
            <person name="Stracke R."/>
            <person name="Reinhardt R."/>
            <person name="Goesmann A."/>
            <person name="Kraft T."/>
            <person name="Schulz B."/>
            <person name="Stadler P.F."/>
            <person name="Schmidt T."/>
            <person name="Gabaldon T."/>
            <person name="Lehrach H."/>
            <person name="Weisshaar B."/>
            <person name="Himmelbauer H."/>
        </authorList>
    </citation>
    <scope>NUCLEOTIDE SEQUENCE [LARGE SCALE GENOMIC DNA]</scope>
    <source>
        <tissue evidence="2">Taproot</tissue>
    </source>
</reference>
<dbReference type="PANTHER" id="PTHR36766:SF57">
    <property type="entry name" value="DISEASE RESISTANCE PROTEIN RGA1"/>
    <property type="match status" value="1"/>
</dbReference>
<evidence type="ECO:0000313" key="2">
    <source>
        <dbReference type="EMBL" id="KMS97575.1"/>
    </source>
</evidence>
<dbReference type="EMBL" id="KQ090304">
    <property type="protein sequence ID" value="KMS97575.1"/>
    <property type="molecule type" value="Genomic_DNA"/>
</dbReference>
<proteinExistence type="predicted"/>
<dbReference type="SUPFAM" id="SSF52058">
    <property type="entry name" value="L domain-like"/>
    <property type="match status" value="1"/>
</dbReference>
<keyword evidence="1" id="KW-0611">Plant defense</keyword>
<dbReference type="AlphaFoldDB" id="A0A0J8E3A9"/>
<accession>A0A0J8E3A9</accession>
<dbReference type="eggNOG" id="KOG4658">
    <property type="taxonomic scope" value="Eukaryota"/>
</dbReference>